<reference evidence="4" key="1">
    <citation type="journal article" date="2015" name="Nat. Plants">
        <title>Genome expansion of Arabis alpina linked with retrotransposition and reduced symmetric DNA methylation.</title>
        <authorList>
            <person name="Willing E.M."/>
            <person name="Rawat V."/>
            <person name="Mandakova T."/>
            <person name="Maumus F."/>
            <person name="James G.V."/>
            <person name="Nordstroem K.J."/>
            <person name="Becker C."/>
            <person name="Warthmann N."/>
            <person name="Chica C."/>
            <person name="Szarzynska B."/>
            <person name="Zytnicki M."/>
            <person name="Albani M.C."/>
            <person name="Kiefer C."/>
            <person name="Bergonzi S."/>
            <person name="Castaings L."/>
            <person name="Mateos J.L."/>
            <person name="Berns M.C."/>
            <person name="Bujdoso N."/>
            <person name="Piofczyk T."/>
            <person name="de Lorenzo L."/>
            <person name="Barrero-Sicilia C."/>
            <person name="Mateos I."/>
            <person name="Piednoel M."/>
            <person name="Hagmann J."/>
            <person name="Chen-Min-Tao R."/>
            <person name="Iglesias-Fernandez R."/>
            <person name="Schuster S.C."/>
            <person name="Alonso-Blanco C."/>
            <person name="Roudier F."/>
            <person name="Carbonero P."/>
            <person name="Paz-Ares J."/>
            <person name="Davis S.J."/>
            <person name="Pecinka A."/>
            <person name="Quesneville H."/>
            <person name="Colot V."/>
            <person name="Lysak M.A."/>
            <person name="Weigel D."/>
            <person name="Coupland G."/>
            <person name="Schneeberger K."/>
        </authorList>
    </citation>
    <scope>NUCLEOTIDE SEQUENCE [LARGE SCALE GENOMIC DNA]</scope>
    <source>
        <strain evidence="4">cv. Pajares</strain>
    </source>
</reference>
<organism evidence="3 4">
    <name type="scientific">Arabis alpina</name>
    <name type="common">Alpine rock-cress</name>
    <dbReference type="NCBI Taxonomy" id="50452"/>
    <lineage>
        <taxon>Eukaryota</taxon>
        <taxon>Viridiplantae</taxon>
        <taxon>Streptophyta</taxon>
        <taxon>Embryophyta</taxon>
        <taxon>Tracheophyta</taxon>
        <taxon>Spermatophyta</taxon>
        <taxon>Magnoliopsida</taxon>
        <taxon>eudicotyledons</taxon>
        <taxon>Gunneridae</taxon>
        <taxon>Pentapetalae</taxon>
        <taxon>rosids</taxon>
        <taxon>malvids</taxon>
        <taxon>Brassicales</taxon>
        <taxon>Brassicaceae</taxon>
        <taxon>Arabideae</taxon>
        <taxon>Arabis</taxon>
    </lineage>
</organism>
<keyword evidence="4" id="KW-1185">Reference proteome</keyword>
<dbReference type="Gene3D" id="1.25.40.10">
    <property type="entry name" value="Tetratricopeptide repeat domain"/>
    <property type="match status" value="1"/>
</dbReference>
<dbReference type="InterPro" id="IPR044175">
    <property type="entry name" value="At5g66631-like"/>
</dbReference>
<name>A0A087GEN5_ARAAL</name>
<evidence type="ECO:0000256" key="1">
    <source>
        <dbReference type="ARBA" id="ARBA00022737"/>
    </source>
</evidence>
<keyword evidence="1" id="KW-0677">Repeat</keyword>
<accession>A0A087GEN5</accession>
<dbReference type="AlphaFoldDB" id="A0A087GEN5"/>
<gene>
    <name evidence="3" type="ordered locus">AALP_Aa8g503200</name>
</gene>
<evidence type="ECO:0000256" key="2">
    <source>
        <dbReference type="PROSITE-ProRule" id="PRU00708"/>
    </source>
</evidence>
<dbReference type="Proteomes" id="UP000029120">
    <property type="component" value="Chromosome 8"/>
</dbReference>
<evidence type="ECO:0000313" key="3">
    <source>
        <dbReference type="EMBL" id="KFK28337.1"/>
    </source>
</evidence>
<dbReference type="InterPro" id="IPR002885">
    <property type="entry name" value="PPR_rpt"/>
</dbReference>
<dbReference type="OrthoDB" id="185373at2759"/>
<evidence type="ECO:0000313" key="4">
    <source>
        <dbReference type="Proteomes" id="UP000029120"/>
    </source>
</evidence>
<proteinExistence type="predicted"/>
<dbReference type="Pfam" id="PF13041">
    <property type="entry name" value="PPR_2"/>
    <property type="match status" value="1"/>
</dbReference>
<dbReference type="PROSITE" id="PS51375">
    <property type="entry name" value="PPR"/>
    <property type="match status" value="1"/>
</dbReference>
<dbReference type="EMBL" id="CM002876">
    <property type="protein sequence ID" value="KFK28337.1"/>
    <property type="molecule type" value="Genomic_DNA"/>
</dbReference>
<sequence>MNLYATAGDFDSVLKTWDEYRCSGDEKKGCTESYNIVMQVYMSLGKDSEAVQTFDQMINEGGIPNSRTFTIMIEHEEFKNMHEANLEDPLSNSIMTGLNSRV</sequence>
<evidence type="ECO:0008006" key="5">
    <source>
        <dbReference type="Google" id="ProtNLM"/>
    </source>
</evidence>
<dbReference type="Gramene" id="KFK28337">
    <property type="protein sequence ID" value="KFK28337"/>
    <property type="gene ID" value="AALP_AA8G503200"/>
</dbReference>
<dbReference type="NCBIfam" id="TIGR00756">
    <property type="entry name" value="PPR"/>
    <property type="match status" value="1"/>
</dbReference>
<dbReference type="InterPro" id="IPR011990">
    <property type="entry name" value="TPR-like_helical_dom_sf"/>
</dbReference>
<dbReference type="PANTHER" id="PTHR47913:SF1">
    <property type="entry name" value="OS01G0167750 PROTEIN"/>
    <property type="match status" value="1"/>
</dbReference>
<dbReference type="PANTHER" id="PTHR47913">
    <property type="entry name" value="OS01G0167750 PROTEIN"/>
    <property type="match status" value="1"/>
</dbReference>
<feature type="repeat" description="PPR" evidence="2">
    <location>
        <begin position="30"/>
        <end position="64"/>
    </location>
</feature>
<protein>
    <recommendedName>
        <fullName evidence="5">Pentacotripeptide-repeat region of PRORP domain-containing protein</fullName>
    </recommendedName>
</protein>